<evidence type="ECO:0000313" key="1">
    <source>
        <dbReference type="EMBL" id="KKL77801.1"/>
    </source>
</evidence>
<dbReference type="EMBL" id="LAZR01023644">
    <property type="protein sequence ID" value="KKL77801.1"/>
    <property type="molecule type" value="Genomic_DNA"/>
</dbReference>
<dbReference type="SUPFAM" id="SSF101386">
    <property type="entry name" value="all-alpha NTP pyrophosphatases"/>
    <property type="match status" value="1"/>
</dbReference>
<dbReference type="AlphaFoldDB" id="A0A0F9FH90"/>
<name>A0A0F9FH90_9ZZZZ</name>
<dbReference type="Gene3D" id="1.10.287.1080">
    <property type="entry name" value="MazG-like"/>
    <property type="match status" value="1"/>
</dbReference>
<evidence type="ECO:0008006" key="2">
    <source>
        <dbReference type="Google" id="ProtNLM"/>
    </source>
</evidence>
<sequence length="119" mass="13662">MEIQDLIDQSHGIAKDKGWWNEERTFLEQAALYVTEVAEAIEEWRGGHGMTEIYYEYGDGEIKSMEPPPKPEGIPIELADILIRVADTCGKYGIDLDHAIWLKLRYNETRPYRHGGKLA</sequence>
<protein>
    <recommendedName>
        <fullName evidence="2">NTP pyrophosphohydrolase MazG putative catalytic core domain-containing protein</fullName>
    </recommendedName>
</protein>
<proteinExistence type="predicted"/>
<reference evidence="1" key="1">
    <citation type="journal article" date="2015" name="Nature">
        <title>Complex archaea that bridge the gap between prokaryotes and eukaryotes.</title>
        <authorList>
            <person name="Spang A."/>
            <person name="Saw J.H."/>
            <person name="Jorgensen S.L."/>
            <person name="Zaremba-Niedzwiedzka K."/>
            <person name="Martijn J."/>
            <person name="Lind A.E."/>
            <person name="van Eijk R."/>
            <person name="Schleper C."/>
            <person name="Guy L."/>
            <person name="Ettema T.J."/>
        </authorList>
    </citation>
    <scope>NUCLEOTIDE SEQUENCE</scope>
</reference>
<dbReference type="CDD" id="cd11542">
    <property type="entry name" value="NTP-PPase_u5"/>
    <property type="match status" value="1"/>
</dbReference>
<gene>
    <name evidence="1" type="ORF">LCGC14_2031250</name>
</gene>
<accession>A0A0F9FH90</accession>
<comment type="caution">
    <text evidence="1">The sequence shown here is derived from an EMBL/GenBank/DDBJ whole genome shotgun (WGS) entry which is preliminary data.</text>
</comment>
<organism evidence="1">
    <name type="scientific">marine sediment metagenome</name>
    <dbReference type="NCBI Taxonomy" id="412755"/>
    <lineage>
        <taxon>unclassified sequences</taxon>
        <taxon>metagenomes</taxon>
        <taxon>ecological metagenomes</taxon>
    </lineage>
</organism>